<proteinExistence type="predicted"/>
<reference evidence="2" key="1">
    <citation type="submission" date="2016-11" db="UniProtKB">
        <authorList>
            <consortium name="WormBaseParasite"/>
        </authorList>
    </citation>
    <scope>IDENTIFICATION</scope>
</reference>
<sequence length="77" mass="8997">MAILLRRLWSTSKGLSYLALLRFSVRLFRSRWLMAPNGLRGKNFSSWASRIPQKASIPLRLEKRPSSKRPADRITHF</sequence>
<protein>
    <submittedName>
        <fullName evidence="2">Secreted protein</fullName>
    </submittedName>
</protein>
<dbReference type="WBParaSite" id="L893_g22403.t1">
    <property type="protein sequence ID" value="L893_g22403.t1"/>
    <property type="gene ID" value="L893_g22403"/>
</dbReference>
<evidence type="ECO:0000313" key="2">
    <source>
        <dbReference type="WBParaSite" id="L893_g22403.t1"/>
    </source>
</evidence>
<dbReference type="Proteomes" id="UP000095287">
    <property type="component" value="Unplaced"/>
</dbReference>
<accession>A0A1I7Z3I6</accession>
<dbReference type="AlphaFoldDB" id="A0A1I7Z3I6"/>
<keyword evidence="1" id="KW-1185">Reference proteome</keyword>
<name>A0A1I7Z3I6_9BILA</name>
<organism evidence="1 2">
    <name type="scientific">Steinernema glaseri</name>
    <dbReference type="NCBI Taxonomy" id="37863"/>
    <lineage>
        <taxon>Eukaryota</taxon>
        <taxon>Metazoa</taxon>
        <taxon>Ecdysozoa</taxon>
        <taxon>Nematoda</taxon>
        <taxon>Chromadorea</taxon>
        <taxon>Rhabditida</taxon>
        <taxon>Tylenchina</taxon>
        <taxon>Panagrolaimomorpha</taxon>
        <taxon>Strongyloidoidea</taxon>
        <taxon>Steinernematidae</taxon>
        <taxon>Steinernema</taxon>
    </lineage>
</organism>
<evidence type="ECO:0000313" key="1">
    <source>
        <dbReference type="Proteomes" id="UP000095287"/>
    </source>
</evidence>